<dbReference type="AlphaFoldDB" id="A0A329EB77"/>
<proteinExistence type="predicted"/>
<dbReference type="Gene3D" id="3.40.50.1010">
    <property type="entry name" value="5'-nuclease"/>
    <property type="match status" value="1"/>
</dbReference>
<dbReference type="Pfam" id="PF16289">
    <property type="entry name" value="PIN_12"/>
    <property type="match status" value="1"/>
</dbReference>
<organism evidence="3 4">
    <name type="scientific">Vibrio diazotrophicus</name>
    <dbReference type="NCBI Taxonomy" id="685"/>
    <lineage>
        <taxon>Bacteria</taxon>
        <taxon>Pseudomonadati</taxon>
        <taxon>Pseudomonadota</taxon>
        <taxon>Gammaproteobacteria</taxon>
        <taxon>Vibrionales</taxon>
        <taxon>Vibrionaceae</taxon>
        <taxon>Vibrio</taxon>
    </lineage>
</organism>
<evidence type="ECO:0000313" key="3">
    <source>
        <dbReference type="EMBL" id="RAS66291.1"/>
    </source>
</evidence>
<dbReference type="EMBL" id="QLTR01000006">
    <property type="protein sequence ID" value="RAS66291.1"/>
    <property type="molecule type" value="Genomic_DNA"/>
</dbReference>
<evidence type="ECO:0000313" key="4">
    <source>
        <dbReference type="Proteomes" id="UP000248729"/>
    </source>
</evidence>
<dbReference type="InterPro" id="IPR032557">
    <property type="entry name" value="DUF4935"/>
</dbReference>
<accession>A0A329EB77</accession>
<sequence>MIKILLDTNILHQEGLQSSRFQLLQRLIRSNSICLVIPEMVLKEYKSKRLDQAEAELKKLNSALDNLNRKSIIDKDKYVVRQLTNFVATSIKEADRFVDSWIKENKVVVPLISDTSIEDIFKSYFSGTGAFRNKKQREDIPDAVILDAIEKLAKESELFVVAKDGALIEAVKDIDNVVLFKDLIEVIEVPQLKAILVELNASERKVTSIIETLSTFDSCYEVSQYLTDNYLVEVEGFYDEDFVELPYDLTNIELTEHEVHVQNLKEVSVDSPRYLGNGKFAYTLSAECEAELSFYCENEAYESLSYEYRKALSKSEIEGLSNVKVTGSVEVIFKGVVELCGIETDIETSQLQVHLSYLGAEKSLISCDVSLEKLEIQDIY</sequence>
<gene>
    <name evidence="3" type="ORF">DET48_10671</name>
</gene>
<dbReference type="Proteomes" id="UP000248729">
    <property type="component" value="Unassembled WGS sequence"/>
</dbReference>
<feature type="coiled-coil region" evidence="1">
    <location>
        <begin position="43"/>
        <end position="70"/>
    </location>
</feature>
<evidence type="ECO:0000256" key="1">
    <source>
        <dbReference type="SAM" id="Coils"/>
    </source>
</evidence>
<comment type="caution">
    <text evidence="3">The sequence shown here is derived from an EMBL/GenBank/DDBJ whole genome shotgun (WGS) entry which is preliminary data.</text>
</comment>
<protein>
    <recommendedName>
        <fullName evidence="2">DUF4935 domain-containing protein</fullName>
    </recommendedName>
</protein>
<dbReference type="RefSeq" id="WP_112403428.1">
    <property type="nucleotide sequence ID" value="NZ_QLTR01000006.1"/>
</dbReference>
<reference evidence="3 4" key="1">
    <citation type="submission" date="2018-06" db="EMBL/GenBank/DDBJ databases">
        <title>Freshwater and sediment microbial communities from various areas in North America, analyzing microbe dynamics in response to fracking.</title>
        <authorList>
            <person name="Lamendella R."/>
        </authorList>
    </citation>
    <scope>NUCLEOTIDE SEQUENCE [LARGE SCALE GENOMIC DNA]</scope>
    <source>
        <strain evidence="3 4">99A</strain>
    </source>
</reference>
<evidence type="ECO:0000259" key="2">
    <source>
        <dbReference type="Pfam" id="PF16289"/>
    </source>
</evidence>
<feature type="domain" description="DUF4935" evidence="2">
    <location>
        <begin position="4"/>
        <end position="164"/>
    </location>
</feature>
<keyword evidence="1" id="KW-0175">Coiled coil</keyword>
<name>A0A329EB77_VIBDI</name>